<comment type="caution">
    <text evidence="14">The sequence shown here is derived from an EMBL/GenBank/DDBJ whole genome shotgun (WGS) entry which is preliminary data.</text>
</comment>
<evidence type="ECO:0000256" key="8">
    <source>
        <dbReference type="ARBA" id="ARBA00022490"/>
    </source>
</evidence>
<name>A0A0R1SDP2_9LACO</name>
<dbReference type="GO" id="GO:0005737">
    <property type="term" value="C:cytoplasm"/>
    <property type="evidence" value="ECO:0007669"/>
    <property type="project" value="UniProtKB-SubCell"/>
</dbReference>
<evidence type="ECO:0000313" key="15">
    <source>
        <dbReference type="Proteomes" id="UP000051931"/>
    </source>
</evidence>
<comment type="catalytic activity">
    <reaction evidence="1 12">
        <text>AMP + diphosphate = 5-phospho-alpha-D-ribose 1-diphosphate + adenine</text>
        <dbReference type="Rhea" id="RHEA:16609"/>
        <dbReference type="ChEBI" id="CHEBI:16708"/>
        <dbReference type="ChEBI" id="CHEBI:33019"/>
        <dbReference type="ChEBI" id="CHEBI:58017"/>
        <dbReference type="ChEBI" id="CHEBI:456215"/>
        <dbReference type="EC" id="2.4.2.7"/>
    </reaction>
</comment>
<keyword evidence="15" id="KW-1185">Reference proteome</keyword>
<dbReference type="GO" id="GO:0006168">
    <property type="term" value="P:adenine salvage"/>
    <property type="evidence" value="ECO:0007669"/>
    <property type="project" value="InterPro"/>
</dbReference>
<dbReference type="Gene3D" id="3.40.50.2020">
    <property type="match status" value="1"/>
</dbReference>
<evidence type="ECO:0000256" key="11">
    <source>
        <dbReference type="ARBA" id="ARBA00022726"/>
    </source>
</evidence>
<comment type="pathway">
    <text evidence="4 12">Purine metabolism; AMP biosynthesis via salvage pathway; AMP from adenine: step 1/1.</text>
</comment>
<dbReference type="EMBL" id="AZFB01000001">
    <property type="protein sequence ID" value="KRL64040.1"/>
    <property type="molecule type" value="Genomic_DNA"/>
</dbReference>
<dbReference type="eggNOG" id="COG0503">
    <property type="taxonomic scope" value="Bacteria"/>
</dbReference>
<dbReference type="GO" id="GO:0016208">
    <property type="term" value="F:AMP binding"/>
    <property type="evidence" value="ECO:0007669"/>
    <property type="project" value="TreeGrafter"/>
</dbReference>
<evidence type="ECO:0000259" key="13">
    <source>
        <dbReference type="Pfam" id="PF00156"/>
    </source>
</evidence>
<evidence type="ECO:0000256" key="10">
    <source>
        <dbReference type="ARBA" id="ARBA00022679"/>
    </source>
</evidence>
<evidence type="ECO:0000256" key="9">
    <source>
        <dbReference type="ARBA" id="ARBA00022676"/>
    </source>
</evidence>
<evidence type="ECO:0000313" key="14">
    <source>
        <dbReference type="EMBL" id="KRL64040.1"/>
    </source>
</evidence>
<dbReference type="UniPathway" id="UPA00588">
    <property type="reaction ID" value="UER00646"/>
</dbReference>
<gene>
    <name evidence="12" type="primary">apt</name>
    <name evidence="14" type="ORF">FC23_GL000288</name>
</gene>
<dbReference type="CDD" id="cd06223">
    <property type="entry name" value="PRTases_typeI"/>
    <property type="match status" value="1"/>
</dbReference>
<evidence type="ECO:0000256" key="2">
    <source>
        <dbReference type="ARBA" id="ARBA00003968"/>
    </source>
</evidence>
<dbReference type="GO" id="GO:0002055">
    <property type="term" value="F:adenine binding"/>
    <property type="evidence" value="ECO:0007669"/>
    <property type="project" value="TreeGrafter"/>
</dbReference>
<evidence type="ECO:0000256" key="1">
    <source>
        <dbReference type="ARBA" id="ARBA00000868"/>
    </source>
</evidence>
<organism evidence="14 15">
    <name type="scientific">Lactobacillus psittaci DSM 15354</name>
    <dbReference type="NCBI Taxonomy" id="1122152"/>
    <lineage>
        <taxon>Bacteria</taxon>
        <taxon>Bacillati</taxon>
        <taxon>Bacillota</taxon>
        <taxon>Bacilli</taxon>
        <taxon>Lactobacillales</taxon>
        <taxon>Lactobacillaceae</taxon>
        <taxon>Lactobacillus</taxon>
    </lineage>
</organism>
<comment type="subunit">
    <text evidence="6 12">Homodimer.</text>
</comment>
<dbReference type="NCBIfam" id="NF002633">
    <property type="entry name" value="PRK02304.1-2"/>
    <property type="match status" value="1"/>
</dbReference>
<dbReference type="GO" id="GO:0044209">
    <property type="term" value="P:AMP salvage"/>
    <property type="evidence" value="ECO:0007669"/>
    <property type="project" value="UniProtKB-UniRule"/>
</dbReference>
<proteinExistence type="inferred from homology"/>
<keyword evidence="9 12" id="KW-0328">Glycosyltransferase</keyword>
<dbReference type="EC" id="2.4.2.7" evidence="7 12"/>
<dbReference type="SUPFAM" id="SSF53271">
    <property type="entry name" value="PRTase-like"/>
    <property type="match status" value="1"/>
</dbReference>
<reference evidence="14 15" key="1">
    <citation type="journal article" date="2015" name="Genome Announc.">
        <title>Expanding the biotechnology potential of lactobacilli through comparative genomics of 213 strains and associated genera.</title>
        <authorList>
            <person name="Sun Z."/>
            <person name="Harris H.M."/>
            <person name="McCann A."/>
            <person name="Guo C."/>
            <person name="Argimon S."/>
            <person name="Zhang W."/>
            <person name="Yang X."/>
            <person name="Jeffery I.B."/>
            <person name="Cooney J.C."/>
            <person name="Kagawa T.F."/>
            <person name="Liu W."/>
            <person name="Song Y."/>
            <person name="Salvetti E."/>
            <person name="Wrobel A."/>
            <person name="Rasinkangas P."/>
            <person name="Parkhill J."/>
            <person name="Rea M.C."/>
            <person name="O'Sullivan O."/>
            <person name="Ritari J."/>
            <person name="Douillard F.P."/>
            <person name="Paul Ross R."/>
            <person name="Yang R."/>
            <person name="Briner A.E."/>
            <person name="Felis G.E."/>
            <person name="de Vos W.M."/>
            <person name="Barrangou R."/>
            <person name="Klaenhammer T.R."/>
            <person name="Caufield P.W."/>
            <person name="Cui Y."/>
            <person name="Zhang H."/>
            <person name="O'Toole P.W."/>
        </authorList>
    </citation>
    <scope>NUCLEOTIDE SEQUENCE [LARGE SCALE GENOMIC DNA]</scope>
    <source>
        <strain evidence="14 15">DSM 15354</strain>
    </source>
</reference>
<dbReference type="NCBIfam" id="NF002636">
    <property type="entry name" value="PRK02304.1-5"/>
    <property type="match status" value="1"/>
</dbReference>
<evidence type="ECO:0000256" key="5">
    <source>
        <dbReference type="ARBA" id="ARBA00008391"/>
    </source>
</evidence>
<dbReference type="PATRIC" id="fig|1122152.4.peg.292"/>
<dbReference type="InterPro" id="IPR029057">
    <property type="entry name" value="PRTase-like"/>
</dbReference>
<dbReference type="HAMAP" id="MF_00004">
    <property type="entry name" value="Aden_phosphoribosyltr"/>
    <property type="match status" value="1"/>
</dbReference>
<comment type="function">
    <text evidence="2 12">Catalyzes a salvage reaction resulting in the formation of AMP, that is energically less costly than de novo synthesis.</text>
</comment>
<sequence length="181" mass="19854">MEVQVNMTVDFKKYIASVQDFPNKGIVFRDITPILQDGEIFRAATHELATYAKKRGADVIVGPEARGFIVGCPVATELGIGFVPARKPHKLPRDVERASYDLEYGSNSLEMHKDAIKPGQKVVICDDLMATAGTLHATIELINRLGGEVVGAAFYVELPDLNGREKLPDIDIFSLVQYHGA</sequence>
<feature type="domain" description="Phosphoribosyltransferase" evidence="13">
    <location>
        <begin position="43"/>
        <end position="172"/>
    </location>
</feature>
<comment type="subcellular location">
    <subcellularLocation>
        <location evidence="3 12">Cytoplasm</location>
    </subcellularLocation>
</comment>
<evidence type="ECO:0000256" key="7">
    <source>
        <dbReference type="ARBA" id="ARBA00011893"/>
    </source>
</evidence>
<evidence type="ECO:0000256" key="4">
    <source>
        <dbReference type="ARBA" id="ARBA00004659"/>
    </source>
</evidence>
<dbReference type="Pfam" id="PF00156">
    <property type="entry name" value="Pribosyltran"/>
    <property type="match status" value="1"/>
</dbReference>
<dbReference type="STRING" id="1122152.GCA_000425905_00390"/>
<dbReference type="FunFam" id="3.40.50.2020:FF:000004">
    <property type="entry name" value="Adenine phosphoribosyltransferase"/>
    <property type="match status" value="1"/>
</dbReference>
<evidence type="ECO:0000256" key="3">
    <source>
        <dbReference type="ARBA" id="ARBA00004496"/>
    </source>
</evidence>
<dbReference type="GO" id="GO:0003999">
    <property type="term" value="F:adenine phosphoribosyltransferase activity"/>
    <property type="evidence" value="ECO:0007669"/>
    <property type="project" value="UniProtKB-UniRule"/>
</dbReference>
<dbReference type="NCBIfam" id="TIGR01090">
    <property type="entry name" value="apt"/>
    <property type="match status" value="1"/>
</dbReference>
<keyword evidence="10 12" id="KW-0808">Transferase</keyword>
<keyword evidence="8 12" id="KW-0963">Cytoplasm</keyword>
<evidence type="ECO:0000256" key="12">
    <source>
        <dbReference type="HAMAP-Rule" id="MF_00004"/>
    </source>
</evidence>
<dbReference type="PANTHER" id="PTHR32315:SF3">
    <property type="entry name" value="ADENINE PHOSPHORIBOSYLTRANSFERASE"/>
    <property type="match status" value="1"/>
</dbReference>
<dbReference type="PANTHER" id="PTHR32315">
    <property type="entry name" value="ADENINE PHOSPHORIBOSYLTRANSFERASE"/>
    <property type="match status" value="1"/>
</dbReference>
<protein>
    <recommendedName>
        <fullName evidence="7 12">Adenine phosphoribosyltransferase</fullName>
        <shortName evidence="12">APRT</shortName>
        <ecNumber evidence="7 12">2.4.2.7</ecNumber>
    </recommendedName>
</protein>
<dbReference type="AlphaFoldDB" id="A0A0R1SDP2"/>
<evidence type="ECO:0000256" key="6">
    <source>
        <dbReference type="ARBA" id="ARBA00011738"/>
    </source>
</evidence>
<dbReference type="Proteomes" id="UP000051931">
    <property type="component" value="Unassembled WGS sequence"/>
</dbReference>
<keyword evidence="11 12" id="KW-0660">Purine salvage</keyword>
<dbReference type="GO" id="GO:0006166">
    <property type="term" value="P:purine ribonucleoside salvage"/>
    <property type="evidence" value="ECO:0007669"/>
    <property type="project" value="UniProtKB-UniRule"/>
</dbReference>
<dbReference type="InterPro" id="IPR000836">
    <property type="entry name" value="PRTase_dom"/>
</dbReference>
<accession>A0A0R1SDP2</accession>
<comment type="similarity">
    <text evidence="5 12">Belongs to the purine/pyrimidine phosphoribosyltransferase family.</text>
</comment>
<dbReference type="InterPro" id="IPR005764">
    <property type="entry name" value="Ade_phspho_trans"/>
</dbReference>
<dbReference type="InterPro" id="IPR050054">
    <property type="entry name" value="UPRTase/APRTase"/>
</dbReference>
<dbReference type="NCBIfam" id="NF002634">
    <property type="entry name" value="PRK02304.1-3"/>
    <property type="match status" value="1"/>
</dbReference>